<sequence>MISVLPYLAVSMGLISSFHCVGMCGPIALALPVHKGSRARQVAGVLAYHTGRAFTYALFGLLVGTLGASLGWLGVLRYASVAIGIAMVGYTVWPSALGQRLHMPLFWQRAIGRVKQKMGVYIKKTDLPSMVLLGMLNGAVPCGMVYMALMSSVATGHAWASAAFMALFGLGTMPAMLLLGFAKLQFTPALRDPHPQAYSHTHGHCGRMARRARPDALLLPHPRQSFARNHDLPLNPATPALVTRERGGAGVPR</sequence>
<keyword evidence="5" id="KW-1185">Reference proteome</keyword>
<gene>
    <name evidence="4" type="ordered locus">Dfer_5319</name>
</gene>
<evidence type="ECO:0000313" key="4">
    <source>
        <dbReference type="EMBL" id="ACT96512.1"/>
    </source>
</evidence>
<feature type="transmembrane region" description="Helical" evidence="2">
    <location>
        <begin position="161"/>
        <end position="182"/>
    </location>
</feature>
<organism evidence="4 5">
    <name type="scientific">Dyadobacter fermentans (strain ATCC 700827 / DSM 18053 / CIP 107007 / KCTC 52180 / NS114)</name>
    <dbReference type="NCBI Taxonomy" id="471854"/>
    <lineage>
        <taxon>Bacteria</taxon>
        <taxon>Pseudomonadati</taxon>
        <taxon>Bacteroidota</taxon>
        <taxon>Cytophagia</taxon>
        <taxon>Cytophagales</taxon>
        <taxon>Spirosomataceae</taxon>
        <taxon>Dyadobacter</taxon>
    </lineage>
</organism>
<dbReference type="PANTHER" id="PTHR42208:SF1">
    <property type="entry name" value="HEAVY METAL TRANSPORTER"/>
    <property type="match status" value="1"/>
</dbReference>
<dbReference type="InterPro" id="IPR039447">
    <property type="entry name" value="UreH-like_TM_dom"/>
</dbReference>
<keyword evidence="2" id="KW-1133">Transmembrane helix</keyword>
<accession>C6VTE8</accession>
<dbReference type="EMBL" id="CP001619">
    <property type="protein sequence ID" value="ACT96512.1"/>
    <property type="molecule type" value="Genomic_DNA"/>
</dbReference>
<evidence type="ECO:0000259" key="3">
    <source>
        <dbReference type="Pfam" id="PF13386"/>
    </source>
</evidence>
<feature type="region of interest" description="Disordered" evidence="1">
    <location>
        <begin position="227"/>
        <end position="253"/>
    </location>
</feature>
<dbReference type="RefSeq" id="WP_015814753.1">
    <property type="nucleotide sequence ID" value="NC_013037.1"/>
</dbReference>
<feature type="transmembrane region" description="Helical" evidence="2">
    <location>
        <begin position="127"/>
        <end position="149"/>
    </location>
</feature>
<dbReference type="OrthoDB" id="594443at2"/>
<dbReference type="eggNOG" id="COG2836">
    <property type="taxonomic scope" value="Bacteria"/>
</dbReference>
<proteinExistence type="predicted"/>
<dbReference type="STRING" id="471854.Dfer_5319"/>
<keyword evidence="2" id="KW-0472">Membrane</keyword>
<dbReference type="HOGENOM" id="CLU_032635_0_0_10"/>
<evidence type="ECO:0000256" key="1">
    <source>
        <dbReference type="SAM" id="MobiDB-lite"/>
    </source>
</evidence>
<dbReference type="Pfam" id="PF13386">
    <property type="entry name" value="DsbD_2"/>
    <property type="match status" value="1"/>
</dbReference>
<name>C6VTE8_DYAFD</name>
<protein>
    <recommendedName>
        <fullName evidence="3">Urease accessory protein UreH-like transmembrane domain-containing protein</fullName>
    </recommendedName>
</protein>
<feature type="transmembrane region" description="Helical" evidence="2">
    <location>
        <begin position="53"/>
        <end position="72"/>
    </location>
</feature>
<dbReference type="KEGG" id="dfe:Dfer_5319"/>
<dbReference type="AlphaFoldDB" id="C6VTE8"/>
<dbReference type="PANTHER" id="PTHR42208">
    <property type="entry name" value="HEAVY METAL TRANSPORTER-RELATED"/>
    <property type="match status" value="1"/>
</dbReference>
<reference evidence="4 5" key="1">
    <citation type="journal article" date="2009" name="Stand. Genomic Sci.">
        <title>Complete genome sequence of Dyadobacter fermentans type strain (NS114).</title>
        <authorList>
            <person name="Lang E."/>
            <person name="Lapidus A."/>
            <person name="Chertkov O."/>
            <person name="Brettin T."/>
            <person name="Detter J.C."/>
            <person name="Han C."/>
            <person name="Copeland A."/>
            <person name="Glavina Del Rio T."/>
            <person name="Nolan M."/>
            <person name="Chen F."/>
            <person name="Lucas S."/>
            <person name="Tice H."/>
            <person name="Cheng J.F."/>
            <person name="Land M."/>
            <person name="Hauser L."/>
            <person name="Chang Y.J."/>
            <person name="Jeffries C.D."/>
            <person name="Kopitz M."/>
            <person name="Bruce D."/>
            <person name="Goodwin L."/>
            <person name="Pitluck S."/>
            <person name="Ovchinnikova G."/>
            <person name="Pati A."/>
            <person name="Ivanova N."/>
            <person name="Mavrommatis K."/>
            <person name="Chen A."/>
            <person name="Palaniappan K."/>
            <person name="Chain P."/>
            <person name="Bristow J."/>
            <person name="Eisen J.A."/>
            <person name="Markowitz V."/>
            <person name="Hugenholtz P."/>
            <person name="Goker M."/>
            <person name="Rohde M."/>
            <person name="Kyrpides N.C."/>
            <person name="Klenk H.P."/>
        </authorList>
    </citation>
    <scope>NUCLEOTIDE SEQUENCE [LARGE SCALE GENOMIC DNA]</scope>
    <source>
        <strain evidence="5">ATCC 700827 / DSM 18053 / CIP 107007 / KCTC 52180 / NS114</strain>
    </source>
</reference>
<evidence type="ECO:0000256" key="2">
    <source>
        <dbReference type="SAM" id="Phobius"/>
    </source>
</evidence>
<feature type="transmembrane region" description="Helical" evidence="2">
    <location>
        <begin position="6"/>
        <end position="32"/>
    </location>
</feature>
<feature type="domain" description="Urease accessory protein UreH-like transmembrane" evidence="3">
    <location>
        <begin position="9"/>
        <end position="191"/>
    </location>
</feature>
<evidence type="ECO:0000313" key="5">
    <source>
        <dbReference type="Proteomes" id="UP000002011"/>
    </source>
</evidence>
<keyword evidence="2" id="KW-0812">Transmembrane</keyword>
<feature type="transmembrane region" description="Helical" evidence="2">
    <location>
        <begin position="78"/>
        <end position="97"/>
    </location>
</feature>
<dbReference type="Proteomes" id="UP000002011">
    <property type="component" value="Chromosome"/>
</dbReference>